<reference evidence="1" key="1">
    <citation type="submission" date="2020-04" db="EMBL/GenBank/DDBJ databases">
        <authorList>
            <person name="Chiriac C."/>
            <person name="Salcher M."/>
            <person name="Ghai R."/>
            <person name="Kavagutti S V."/>
        </authorList>
    </citation>
    <scope>NUCLEOTIDE SEQUENCE</scope>
</reference>
<gene>
    <name evidence="1" type="ORF">UFOVP703_57</name>
</gene>
<sequence length="126" mass="12136">MPVVYPNAVKIARMAAVVAQAGTTAVLEIGTAGMASVLATINLGNPIAGAATGAGVLTLSGFPRSDTAADATGTAAAARIRTATGGTDIITGLTVGLSAADVILDSLSITAGQNVTINSAVFTHAA</sequence>
<organism evidence="1">
    <name type="scientific">uncultured Caudovirales phage</name>
    <dbReference type="NCBI Taxonomy" id="2100421"/>
    <lineage>
        <taxon>Viruses</taxon>
        <taxon>Duplodnaviria</taxon>
        <taxon>Heunggongvirae</taxon>
        <taxon>Uroviricota</taxon>
        <taxon>Caudoviricetes</taxon>
        <taxon>Peduoviridae</taxon>
        <taxon>Maltschvirus</taxon>
        <taxon>Maltschvirus maltsch</taxon>
    </lineage>
</organism>
<protein>
    <submittedName>
        <fullName evidence="1">Uncharacterized protein</fullName>
    </submittedName>
</protein>
<proteinExistence type="predicted"/>
<accession>A0A6J5NJU3</accession>
<dbReference type="EMBL" id="LR796673">
    <property type="protein sequence ID" value="CAB4159087.1"/>
    <property type="molecule type" value="Genomic_DNA"/>
</dbReference>
<evidence type="ECO:0000313" key="1">
    <source>
        <dbReference type="EMBL" id="CAB4159087.1"/>
    </source>
</evidence>
<name>A0A6J5NJU3_9CAUD</name>